<evidence type="ECO:0000256" key="1">
    <source>
        <dbReference type="SAM" id="SignalP"/>
    </source>
</evidence>
<feature type="signal peptide" evidence="1">
    <location>
        <begin position="1"/>
        <end position="19"/>
    </location>
</feature>
<dbReference type="AlphaFoldDB" id="A0A5E7N3B9"/>
<evidence type="ECO:0000313" key="3">
    <source>
        <dbReference type="Proteomes" id="UP000326557"/>
    </source>
</evidence>
<organism evidence="2 3">
    <name type="scientific">Pseudomonas fluorescens</name>
    <dbReference type="NCBI Taxonomy" id="294"/>
    <lineage>
        <taxon>Bacteria</taxon>
        <taxon>Pseudomonadati</taxon>
        <taxon>Pseudomonadota</taxon>
        <taxon>Gammaproteobacteria</taxon>
        <taxon>Pseudomonadales</taxon>
        <taxon>Pseudomonadaceae</taxon>
        <taxon>Pseudomonas</taxon>
    </lineage>
</organism>
<accession>A0A5E7N3B9</accession>
<dbReference type="Proteomes" id="UP000326557">
    <property type="component" value="Unassembled WGS sequence"/>
</dbReference>
<protein>
    <recommendedName>
        <fullName evidence="4">Inhibitor of g-type lysozyme</fullName>
    </recommendedName>
</protein>
<dbReference type="EMBL" id="CABVHP010000021">
    <property type="protein sequence ID" value="VVO32192.1"/>
    <property type="molecule type" value="Genomic_DNA"/>
</dbReference>
<evidence type="ECO:0008006" key="4">
    <source>
        <dbReference type="Google" id="ProtNLM"/>
    </source>
</evidence>
<proteinExistence type="predicted"/>
<dbReference type="Gene3D" id="2.60.120.380">
    <property type="match status" value="1"/>
</dbReference>
<reference evidence="2 3" key="1">
    <citation type="submission" date="2019-09" db="EMBL/GenBank/DDBJ databases">
        <authorList>
            <person name="Chandra G."/>
            <person name="Truman W A."/>
        </authorList>
    </citation>
    <scope>NUCLEOTIDE SEQUENCE [LARGE SCALE GENOMIC DNA]</scope>
    <source>
        <strain evidence="2">PS704</strain>
    </source>
</reference>
<sequence length="307" mass="33674" precursor="true">MNIWVTALLATMICLPTHAATEVATRVEQIDFKSDSDTVKRSDSIKGQLTAQYRLSAKAGQILTVDLEPSNTSAYFNITAKGADFALFNSSVMGNHFLGPLPADGEYTVQVYLMRNAARRNEVANYRLSLHLSPVDSTHGAAPFDQTLELQGIHFQVKSELVGGRRALRISPQGLEIDNSDITRPLTGDIVRAEVADLDQDGSPEVYVFARSPGPRLPGELIAYAANRKKSLSEIYLPDVSENATTAEGYQGEDEFAVLENALVRRFPVYDSSDAGAGRTGRMRQIQYRLMPGEAGWVLRVDGVTEY</sequence>
<evidence type="ECO:0000313" key="2">
    <source>
        <dbReference type="EMBL" id="VVO32192.1"/>
    </source>
</evidence>
<name>A0A5E7N3B9_PSEFL</name>
<feature type="chain" id="PRO_5030118782" description="Inhibitor of g-type lysozyme" evidence="1">
    <location>
        <begin position="20"/>
        <end position="307"/>
    </location>
</feature>
<dbReference type="OrthoDB" id="964913at2"/>
<dbReference type="RefSeq" id="WP_150639756.1">
    <property type="nucleotide sequence ID" value="NZ_CABVHP010000021.1"/>
</dbReference>
<keyword evidence="1" id="KW-0732">Signal</keyword>
<gene>
    <name evidence="2" type="ORF">PS704_05102</name>
</gene>